<dbReference type="InterPro" id="IPR005024">
    <property type="entry name" value="Snf7_fam"/>
</dbReference>
<dbReference type="EMBL" id="JABELV010000055">
    <property type="protein sequence ID" value="KAG7549003.1"/>
    <property type="molecule type" value="Genomic_DNA"/>
</dbReference>
<dbReference type="Pfam" id="PF03357">
    <property type="entry name" value="Snf7"/>
    <property type="match status" value="1"/>
</dbReference>
<feature type="compositionally biased region" description="Basic and acidic residues" evidence="1">
    <location>
        <begin position="443"/>
        <end position="483"/>
    </location>
</feature>
<accession>A0A8K0JLQ8</accession>
<sequence>MAPPTSLAQLLEDSSTLQTPSQPRLQALYTFTSNQELTNPAGYEANLRWWSSVLEESLREGLLGRGSDSTTVDRLGFEVDKEALGRAFEWTAGGLTGTGRPKGLASVVDSQLSSTPPNYLPLPSFLSSPYPISQTPSLTSRLITAPLWWGLSKLNPFGASSSPKGVDEEKIWKRLRGVRVVHLGLVEEVAQNLISHLASSPPLTPSAHLLTTSSFLSRYSTMVLPSCSRSGSSKDQEQVGISERDCKILLRYLQRDKKVLVADEKGEVYKIVPLGTDPSDVKVTEADRGTVAIMATLDKLDRQIEGIHEEMISAQTKASTFLKQNQKTIALSYLRSKKQLESVLEKRVGAAEQLRTVLRGIDNAQGDAEIIKAYEMSTSTLRSVLSNPALQRDRVDATMDALADALADQQEIDQAIQSGGQLALAGSSAGVDVDEDDLEKELEGLVQEKKREEDIERQSDAKREEERIVERAREDREIEERLQRLRPAATAGETTSEEAIKGDHTRREVQEEAA</sequence>
<dbReference type="GO" id="GO:0005771">
    <property type="term" value="C:multivesicular body"/>
    <property type="evidence" value="ECO:0007669"/>
    <property type="project" value="TreeGrafter"/>
</dbReference>
<reference evidence="2" key="1">
    <citation type="submission" date="2020-04" db="EMBL/GenBank/DDBJ databases">
        <title>Analysis of mating type loci in Filobasidium floriforme.</title>
        <authorList>
            <person name="Nowrousian M."/>
        </authorList>
    </citation>
    <scope>NUCLEOTIDE SEQUENCE</scope>
    <source>
        <strain evidence="2">CBS 6242</strain>
    </source>
</reference>
<evidence type="ECO:0000313" key="2">
    <source>
        <dbReference type="EMBL" id="KAG7549003.1"/>
    </source>
</evidence>
<dbReference type="GO" id="GO:0032511">
    <property type="term" value="P:late endosome to vacuole transport via multivesicular body sorting pathway"/>
    <property type="evidence" value="ECO:0007669"/>
    <property type="project" value="TreeGrafter"/>
</dbReference>
<evidence type="ECO:0000256" key="1">
    <source>
        <dbReference type="SAM" id="MobiDB-lite"/>
    </source>
</evidence>
<name>A0A8K0JLQ8_9TREE</name>
<dbReference type="GO" id="GO:0006900">
    <property type="term" value="P:vesicle budding from membrane"/>
    <property type="evidence" value="ECO:0007669"/>
    <property type="project" value="TreeGrafter"/>
</dbReference>
<dbReference type="GO" id="GO:0000815">
    <property type="term" value="C:ESCRT III complex"/>
    <property type="evidence" value="ECO:0007669"/>
    <property type="project" value="TreeGrafter"/>
</dbReference>
<dbReference type="GO" id="GO:0009898">
    <property type="term" value="C:cytoplasmic side of plasma membrane"/>
    <property type="evidence" value="ECO:0007669"/>
    <property type="project" value="TreeGrafter"/>
</dbReference>
<comment type="caution">
    <text evidence="2">The sequence shown here is derived from an EMBL/GenBank/DDBJ whole genome shotgun (WGS) entry which is preliminary data.</text>
</comment>
<dbReference type="PANTHER" id="PTHR22761">
    <property type="entry name" value="CHARGED MULTIVESICULAR BODY PROTEIN"/>
    <property type="match status" value="1"/>
</dbReference>
<dbReference type="Proteomes" id="UP000812966">
    <property type="component" value="Unassembled WGS sequence"/>
</dbReference>
<keyword evidence="3" id="KW-1185">Reference proteome</keyword>
<organism evidence="2 3">
    <name type="scientific">Filobasidium floriforme</name>
    <dbReference type="NCBI Taxonomy" id="5210"/>
    <lineage>
        <taxon>Eukaryota</taxon>
        <taxon>Fungi</taxon>
        <taxon>Dikarya</taxon>
        <taxon>Basidiomycota</taxon>
        <taxon>Agaricomycotina</taxon>
        <taxon>Tremellomycetes</taxon>
        <taxon>Filobasidiales</taxon>
        <taxon>Filobasidiaceae</taxon>
        <taxon>Filobasidium</taxon>
    </lineage>
</organism>
<evidence type="ECO:0000313" key="3">
    <source>
        <dbReference type="Proteomes" id="UP000812966"/>
    </source>
</evidence>
<dbReference type="PANTHER" id="PTHR22761:SF96">
    <property type="entry name" value="BCDNA.GH08385"/>
    <property type="match status" value="1"/>
</dbReference>
<gene>
    <name evidence="2" type="ORF">FFLO_03116</name>
</gene>
<protein>
    <recommendedName>
        <fullName evidence="4">Snf7-domain-containing protein</fullName>
    </recommendedName>
</protein>
<feature type="compositionally biased region" description="Basic and acidic residues" evidence="1">
    <location>
        <begin position="498"/>
        <end position="514"/>
    </location>
</feature>
<evidence type="ECO:0008006" key="4">
    <source>
        <dbReference type="Google" id="ProtNLM"/>
    </source>
</evidence>
<proteinExistence type="predicted"/>
<dbReference type="AlphaFoldDB" id="A0A8K0JLQ8"/>
<feature type="region of interest" description="Disordered" evidence="1">
    <location>
        <begin position="443"/>
        <end position="514"/>
    </location>
</feature>